<dbReference type="Proteomes" id="UP000286746">
    <property type="component" value="Unassembled WGS sequence"/>
</dbReference>
<reference evidence="1 2" key="1">
    <citation type="submission" date="2018-11" db="EMBL/GenBank/DDBJ databases">
        <title>Whole genome sequence of Streptomyces paromomycinus NBRC 15454(T).</title>
        <authorList>
            <person name="Komaki H."/>
            <person name="Tamura T."/>
        </authorList>
    </citation>
    <scope>NUCLEOTIDE SEQUENCE [LARGE SCALE GENOMIC DNA]</scope>
    <source>
        <strain evidence="1 2">NBRC 15454</strain>
    </source>
</reference>
<sequence length="141" mass="15813">MPRHPPVRLAPDEITLIGLAEEAQVHVVTVYRWMGEEGAPAPVRIIPRGRGVKVYRRAPALAYVRARKDDKRPAPVTLDLPPDTRVTLYGFARAIGQPGASVYQYQDRPGFPRPAADGTYELGVLLQWWNSRPGPGRPRRR</sequence>
<evidence type="ECO:0000313" key="1">
    <source>
        <dbReference type="EMBL" id="GCD40823.1"/>
    </source>
</evidence>
<comment type="caution">
    <text evidence="1">The sequence shown here is derived from an EMBL/GenBank/DDBJ whole genome shotgun (WGS) entry which is preliminary data.</text>
</comment>
<accession>A0A401VUS5</accession>
<evidence type="ECO:0000313" key="2">
    <source>
        <dbReference type="Proteomes" id="UP000286746"/>
    </source>
</evidence>
<dbReference type="RefSeq" id="WP_125051357.1">
    <property type="nucleotide sequence ID" value="NZ_BHZD01000001.1"/>
</dbReference>
<dbReference type="AlphaFoldDB" id="A0A401VUS5"/>
<gene>
    <name evidence="1" type="ORF">GKJPGBOP_00476</name>
</gene>
<dbReference type="EMBL" id="BHZD01000001">
    <property type="protein sequence ID" value="GCD40823.1"/>
    <property type="molecule type" value="Genomic_DNA"/>
</dbReference>
<protein>
    <submittedName>
        <fullName evidence="1">Uncharacterized protein</fullName>
    </submittedName>
</protein>
<name>A0A401VUS5_STREY</name>
<organism evidence="1 2">
    <name type="scientific">Streptomyces paromomycinus</name>
    <name type="common">Streptomyces rimosus subsp. paromomycinus</name>
    <dbReference type="NCBI Taxonomy" id="92743"/>
    <lineage>
        <taxon>Bacteria</taxon>
        <taxon>Bacillati</taxon>
        <taxon>Actinomycetota</taxon>
        <taxon>Actinomycetes</taxon>
        <taxon>Kitasatosporales</taxon>
        <taxon>Streptomycetaceae</taxon>
        <taxon>Streptomyces</taxon>
    </lineage>
</organism>
<proteinExistence type="predicted"/>
<keyword evidence="2" id="KW-1185">Reference proteome</keyword>